<gene>
    <name evidence="5" type="primary">IZUMO4</name>
</gene>
<evidence type="ECO:0000256" key="1">
    <source>
        <dbReference type="ARBA" id="ARBA00009633"/>
    </source>
</evidence>
<dbReference type="PANTHER" id="PTHR37357:SF1">
    <property type="entry name" value="IZUMO SPERM-EGG FUSION PROTEIN 4"/>
    <property type="match status" value="1"/>
</dbReference>
<name>F6XSJ6_HORSE</name>
<dbReference type="InterPro" id="IPR029389">
    <property type="entry name" value="IZUMO"/>
</dbReference>
<dbReference type="ExpressionAtlas" id="F6XSJ6">
    <property type="expression patterns" value="baseline"/>
</dbReference>
<reference evidence="3" key="2">
    <citation type="submission" date="2025-08" db="UniProtKB">
        <authorList>
            <consortium name="Ensembl"/>
        </authorList>
    </citation>
    <scope>IDENTIFICATION</scope>
    <source>
        <strain evidence="3">Thoroughbred</strain>
    </source>
</reference>
<accession>F6XSJ6</accession>
<evidence type="ECO:0000313" key="4">
    <source>
        <dbReference type="Proteomes" id="UP000002281"/>
    </source>
</evidence>
<keyword evidence="4" id="KW-1185">Reference proteome</keyword>
<dbReference type="GeneTree" id="ENSGT00390000015418"/>
<proteinExistence type="inferred from homology"/>
<dbReference type="HOGENOM" id="CLU_110285_0_0_1"/>
<dbReference type="Proteomes" id="UP000002281">
    <property type="component" value="Chromosome 7"/>
</dbReference>
<dbReference type="VGNC" id="VGNC:19206">
    <property type="gene designation" value="IZUMO4"/>
</dbReference>
<protein>
    <submittedName>
        <fullName evidence="3">IZUMO family member 4</fullName>
    </submittedName>
</protein>
<dbReference type="Ensembl" id="ENSECAT00000009804.4">
    <property type="protein sequence ID" value="ENSECAP00000007501.4"/>
    <property type="gene ID" value="ENSECAG00000009516.4"/>
</dbReference>
<evidence type="ECO:0000313" key="3">
    <source>
        <dbReference type="Ensembl" id="ENSECAP00000007501.4"/>
    </source>
</evidence>
<reference evidence="3" key="3">
    <citation type="submission" date="2025-09" db="UniProtKB">
        <authorList>
            <consortium name="Ensembl"/>
        </authorList>
    </citation>
    <scope>IDENTIFICATION</scope>
    <source>
        <strain evidence="3">Thoroughbred</strain>
    </source>
</reference>
<reference evidence="3 4" key="1">
    <citation type="journal article" date="2009" name="Science">
        <title>Genome sequence, comparative analysis, and population genetics of the domestic horse.</title>
        <authorList>
            <consortium name="Broad Institute Genome Sequencing Platform"/>
            <consortium name="Broad Institute Whole Genome Assembly Team"/>
            <person name="Wade C.M."/>
            <person name="Giulotto E."/>
            <person name="Sigurdsson S."/>
            <person name="Zoli M."/>
            <person name="Gnerre S."/>
            <person name="Imsland F."/>
            <person name="Lear T.L."/>
            <person name="Adelson D.L."/>
            <person name="Bailey E."/>
            <person name="Bellone R.R."/>
            <person name="Bloecker H."/>
            <person name="Distl O."/>
            <person name="Edgar R.C."/>
            <person name="Garber M."/>
            <person name="Leeb T."/>
            <person name="Mauceli E."/>
            <person name="MacLeod J.N."/>
            <person name="Penedo M.C.T."/>
            <person name="Raison J.M."/>
            <person name="Sharpe T."/>
            <person name="Vogel J."/>
            <person name="Andersson L."/>
            <person name="Antczak D.F."/>
            <person name="Biagi T."/>
            <person name="Binns M.M."/>
            <person name="Chowdhary B.P."/>
            <person name="Coleman S.J."/>
            <person name="Della Valle G."/>
            <person name="Fryc S."/>
            <person name="Guerin G."/>
            <person name="Hasegawa T."/>
            <person name="Hill E.W."/>
            <person name="Jurka J."/>
            <person name="Kiialainen A."/>
            <person name="Lindgren G."/>
            <person name="Liu J."/>
            <person name="Magnani E."/>
            <person name="Mickelson J.R."/>
            <person name="Murray J."/>
            <person name="Nergadze S.G."/>
            <person name="Onofrio R."/>
            <person name="Pedroni S."/>
            <person name="Piras M.F."/>
            <person name="Raudsepp T."/>
            <person name="Rocchi M."/>
            <person name="Roeed K.H."/>
            <person name="Ryder O.A."/>
            <person name="Searle S."/>
            <person name="Skow L."/>
            <person name="Swinburne J.E."/>
            <person name="Syvaenen A.C."/>
            <person name="Tozaki T."/>
            <person name="Valberg S.J."/>
            <person name="Vaudin M."/>
            <person name="White J.R."/>
            <person name="Zody M.C."/>
            <person name="Lander E.S."/>
            <person name="Lindblad-Toh K."/>
        </authorList>
    </citation>
    <scope>NUCLEOTIDE SEQUENCE [LARGE SCALE GENOMIC DNA]</scope>
    <source>
        <strain evidence="3 4">Thoroughbred</strain>
    </source>
</reference>
<dbReference type="Bgee" id="ENSECAG00000009516">
    <property type="expression patterns" value="Expressed in testis and 22 other cell types or tissues"/>
</dbReference>
<evidence type="ECO:0000313" key="5">
    <source>
        <dbReference type="VGNC" id="VGNC:19206"/>
    </source>
</evidence>
<dbReference type="PANTHER" id="PTHR37357">
    <property type="entry name" value="IZUMO SPERM-EGG FUSION PROTEIN 4"/>
    <property type="match status" value="1"/>
</dbReference>
<evidence type="ECO:0000256" key="2">
    <source>
        <dbReference type="ARBA" id="ARBA00022729"/>
    </source>
</evidence>
<sequence>MRGARPEGGAEPWVEFPLGVAARGRGLGAEPEPSVILCWGGAWGRGGRRWLVGARRGAWHRALLVGWRRRGVARGCRWLAGGGGRGAGVPLVGWRRGAWRGGAVGWSWCAGAIAGRGGGGGMALLLCLSLTVALARGCLHCHSNFSDKFNFYRDHVNLKSWWVGDIPVSGSLLTDWSQDTMNELHLAIPAEITREKLDQVANAVYQKMDVLYQGKMYFPGYFPNELRNIFREQVRLIQNAIIESRIDCQRHCGIFQYQTISCSNCTDSHVVCFGYNCESSAQWEMAVQGLLRYINIWHKQNTKTRPHLCNHTLQSLRGFVNNYASLSPSLPDAQDHSSLPGVAQLHVSRAPKPSQPDSGRRFRVSDAALTAARPAGPTPAVMRGQVGWTLPARTCGAAWLLPRVLAAIQPGRPGGGEVGLYIVLTPSGTTELLDGTIKLPDLSHLGVVLVGQGERRGLGGSQAWVPAGWRGGLAGQQPPR</sequence>
<dbReference type="InterPro" id="IPR052868">
    <property type="entry name" value="Izumo_fusion"/>
</dbReference>
<organism evidence="3 4">
    <name type="scientific">Equus caballus</name>
    <name type="common">Horse</name>
    <dbReference type="NCBI Taxonomy" id="9796"/>
    <lineage>
        <taxon>Eukaryota</taxon>
        <taxon>Metazoa</taxon>
        <taxon>Chordata</taxon>
        <taxon>Craniata</taxon>
        <taxon>Vertebrata</taxon>
        <taxon>Euteleostomi</taxon>
        <taxon>Mammalia</taxon>
        <taxon>Eutheria</taxon>
        <taxon>Laurasiatheria</taxon>
        <taxon>Perissodactyla</taxon>
        <taxon>Equidae</taxon>
        <taxon>Equus</taxon>
    </lineage>
</organism>
<dbReference type="Pfam" id="PF15005">
    <property type="entry name" value="IZUMO"/>
    <property type="match status" value="1"/>
</dbReference>
<dbReference type="AlphaFoldDB" id="F6XSJ6"/>
<comment type="similarity">
    <text evidence="1">Belongs to the Izumo family.</text>
</comment>
<keyword evidence="2" id="KW-0732">Signal</keyword>